<keyword evidence="3" id="KW-1185">Reference proteome</keyword>
<keyword evidence="1" id="KW-0732">Signal</keyword>
<sequence length="319" mass="34532">MFRILPRLGFWVFTLLPLQISVSAQPHTGSSKGPENNELPLLLDGTRAWRTYHNHESLGELVVAPTMGGRSGPLKLQGTLVPDASLPDSAPFFLAERGFGSVMDLSSYLGLRLRARGNFGTSSSGQIYVVLGDDLQPGVRWRANVTVHRPPASGKPSGPTSLYVRFSDLRATDVEGQLLPHDLRAKQSPLELRRVKWVGLLVTDHVGRFALQVQPPIVALREFTPPPLRKPHHKNREKLILDTAVGETSVLCGSLLAVVIVGAIAWFLSPSRTPLQCWSPSGGQAQGSFLPITMCCRGSNQGSVLYVSPASSGVLTPLL</sequence>
<dbReference type="AlphaFoldDB" id="A0AAE0KXW8"/>
<dbReference type="EMBL" id="LGRX02014337">
    <property type="protein sequence ID" value="KAK3264811.1"/>
    <property type="molecule type" value="Genomic_DNA"/>
</dbReference>
<proteinExistence type="predicted"/>
<feature type="chain" id="PRO_5042161170" evidence="1">
    <location>
        <begin position="25"/>
        <end position="319"/>
    </location>
</feature>
<name>A0AAE0KXW8_9CHLO</name>
<accession>A0AAE0KXW8</accession>
<feature type="signal peptide" evidence="1">
    <location>
        <begin position="1"/>
        <end position="24"/>
    </location>
</feature>
<gene>
    <name evidence="2" type="ORF">CYMTET_26471</name>
</gene>
<protein>
    <submittedName>
        <fullName evidence="2">Uncharacterized protein</fullName>
    </submittedName>
</protein>
<dbReference type="Proteomes" id="UP001190700">
    <property type="component" value="Unassembled WGS sequence"/>
</dbReference>
<evidence type="ECO:0000256" key="1">
    <source>
        <dbReference type="SAM" id="SignalP"/>
    </source>
</evidence>
<comment type="caution">
    <text evidence="2">The sequence shown here is derived from an EMBL/GenBank/DDBJ whole genome shotgun (WGS) entry which is preliminary data.</text>
</comment>
<evidence type="ECO:0000313" key="3">
    <source>
        <dbReference type="Proteomes" id="UP001190700"/>
    </source>
</evidence>
<reference evidence="2 3" key="1">
    <citation type="journal article" date="2015" name="Genome Biol. Evol.">
        <title>Comparative Genomics of a Bacterivorous Green Alga Reveals Evolutionary Causalities and Consequences of Phago-Mixotrophic Mode of Nutrition.</title>
        <authorList>
            <person name="Burns J.A."/>
            <person name="Paasch A."/>
            <person name="Narechania A."/>
            <person name="Kim E."/>
        </authorList>
    </citation>
    <scope>NUCLEOTIDE SEQUENCE [LARGE SCALE GENOMIC DNA]</scope>
    <source>
        <strain evidence="2 3">PLY_AMNH</strain>
    </source>
</reference>
<evidence type="ECO:0000313" key="2">
    <source>
        <dbReference type="EMBL" id="KAK3264811.1"/>
    </source>
</evidence>
<organism evidence="2 3">
    <name type="scientific">Cymbomonas tetramitiformis</name>
    <dbReference type="NCBI Taxonomy" id="36881"/>
    <lineage>
        <taxon>Eukaryota</taxon>
        <taxon>Viridiplantae</taxon>
        <taxon>Chlorophyta</taxon>
        <taxon>Pyramimonadophyceae</taxon>
        <taxon>Pyramimonadales</taxon>
        <taxon>Pyramimonadaceae</taxon>
        <taxon>Cymbomonas</taxon>
    </lineage>
</organism>